<evidence type="ECO:0000313" key="2">
    <source>
        <dbReference type="EMBL" id="GAA2197344.1"/>
    </source>
</evidence>
<reference evidence="3" key="1">
    <citation type="journal article" date="2019" name="Int. J. Syst. Evol. Microbiol.">
        <title>The Global Catalogue of Microorganisms (GCM) 10K type strain sequencing project: providing services to taxonomists for standard genome sequencing and annotation.</title>
        <authorList>
            <consortium name="The Broad Institute Genomics Platform"/>
            <consortium name="The Broad Institute Genome Sequencing Center for Infectious Disease"/>
            <person name="Wu L."/>
            <person name="Ma J."/>
        </authorList>
    </citation>
    <scope>NUCLEOTIDE SEQUENCE [LARGE SCALE GENOMIC DNA]</scope>
    <source>
        <strain evidence="3">JCM 16034</strain>
    </source>
</reference>
<sequence length="389" mass="41436">MTRYDAGWPPAFPSQAPQPPPARRGAGLLALFVAGGVLVVASLLLVVPFLLRSTGSAGFAIGFVLSLFPLAVVLLAVYAVDRWEPEPKRLLAFALAWGGAVAVAATTLVQPLFMAAFAPRGATEARTMEFLATVQAPIVEETAKGVGLLILMLVARRHVGGPVDGIVYGMTVGAGFAFTENVLYFGRLYDDSSGSPASLAVIFTLRGILSPFAHAMFTGAIGLAMGFAARRSGPVGIAVAFVVGLVPAMLLHNVWNGAGEDFFMLYALVQVPLFAASVAGVYVLRRAEARITHARLVEYAQAGWFTPLEVEMLATPRGRSAGLRWATSAGRRAPMQALIRTATQLASRRQRVLSGRDLDGYEGAERDLLDRVVRLRAEITGVPHDRPQL</sequence>
<organism evidence="2 3">
    <name type="scientific">Sinomonas flava</name>
    <dbReference type="NCBI Taxonomy" id="496857"/>
    <lineage>
        <taxon>Bacteria</taxon>
        <taxon>Bacillati</taxon>
        <taxon>Actinomycetota</taxon>
        <taxon>Actinomycetes</taxon>
        <taxon>Micrococcales</taxon>
        <taxon>Micrococcaceae</taxon>
        <taxon>Sinomonas</taxon>
    </lineage>
</organism>
<accession>A0ABP5NCG1</accession>
<dbReference type="Pfam" id="PF13367">
    <property type="entry name" value="PrsW-protease"/>
    <property type="match status" value="1"/>
</dbReference>
<feature type="transmembrane region" description="Helical" evidence="1">
    <location>
        <begin position="166"/>
        <end position="185"/>
    </location>
</feature>
<name>A0ABP5NCG1_9MICC</name>
<keyword evidence="1" id="KW-1133">Transmembrane helix</keyword>
<feature type="transmembrane region" description="Helical" evidence="1">
    <location>
        <begin position="57"/>
        <end position="78"/>
    </location>
</feature>
<dbReference type="InterPro" id="IPR026898">
    <property type="entry name" value="PrsW"/>
</dbReference>
<dbReference type="EMBL" id="BAAAQW010000003">
    <property type="protein sequence ID" value="GAA2197344.1"/>
    <property type="molecule type" value="Genomic_DNA"/>
</dbReference>
<feature type="transmembrane region" description="Helical" evidence="1">
    <location>
        <begin position="197"/>
        <end position="223"/>
    </location>
</feature>
<dbReference type="RefSeq" id="WP_344298221.1">
    <property type="nucleotide sequence ID" value="NZ_BAAAQW010000003.1"/>
</dbReference>
<evidence type="ECO:0000256" key="1">
    <source>
        <dbReference type="SAM" id="Phobius"/>
    </source>
</evidence>
<dbReference type="Proteomes" id="UP001500432">
    <property type="component" value="Unassembled WGS sequence"/>
</dbReference>
<feature type="transmembrane region" description="Helical" evidence="1">
    <location>
        <begin position="90"/>
        <end position="118"/>
    </location>
</feature>
<feature type="transmembrane region" description="Helical" evidence="1">
    <location>
        <begin position="28"/>
        <end position="51"/>
    </location>
</feature>
<dbReference type="PANTHER" id="PTHR36844:SF1">
    <property type="entry name" value="PROTEASE PRSW"/>
    <property type="match status" value="1"/>
</dbReference>
<keyword evidence="1" id="KW-0812">Transmembrane</keyword>
<dbReference type="PANTHER" id="PTHR36844">
    <property type="entry name" value="PROTEASE PRSW"/>
    <property type="match status" value="1"/>
</dbReference>
<keyword evidence="1" id="KW-0472">Membrane</keyword>
<feature type="transmembrane region" description="Helical" evidence="1">
    <location>
        <begin position="235"/>
        <end position="251"/>
    </location>
</feature>
<keyword evidence="3" id="KW-1185">Reference proteome</keyword>
<proteinExistence type="predicted"/>
<evidence type="ECO:0000313" key="3">
    <source>
        <dbReference type="Proteomes" id="UP001500432"/>
    </source>
</evidence>
<evidence type="ECO:0008006" key="4">
    <source>
        <dbReference type="Google" id="ProtNLM"/>
    </source>
</evidence>
<gene>
    <name evidence="2" type="ORF">GCM10009849_05860</name>
</gene>
<comment type="caution">
    <text evidence="2">The sequence shown here is derived from an EMBL/GenBank/DDBJ whole genome shotgun (WGS) entry which is preliminary data.</text>
</comment>
<protein>
    <recommendedName>
        <fullName evidence="4">Membrane proteinase PrsW, cleaves anti-sigma factor RsiW, M82 family</fullName>
    </recommendedName>
</protein>
<feature type="transmembrane region" description="Helical" evidence="1">
    <location>
        <begin position="263"/>
        <end position="284"/>
    </location>
</feature>